<dbReference type="InterPro" id="IPR012770">
    <property type="entry name" value="TreR"/>
</dbReference>
<evidence type="ECO:0000256" key="5">
    <source>
        <dbReference type="NCBIfam" id="TIGR02404"/>
    </source>
</evidence>
<reference evidence="7 8" key="1">
    <citation type="submission" date="2019-03" db="EMBL/GenBank/DDBJ databases">
        <title>Genomic Encyclopedia of Type Strains, Phase IV (KMG-IV): sequencing the most valuable type-strain genomes for metagenomic binning, comparative biology and taxonomic classification.</title>
        <authorList>
            <person name="Goeker M."/>
        </authorList>
    </citation>
    <scope>NUCLEOTIDE SEQUENCE [LARGE SCALE GENOMIC DNA]</scope>
    <source>
        <strain evidence="7 8">DSM 28867</strain>
    </source>
</reference>
<dbReference type="SUPFAM" id="SSF64288">
    <property type="entry name" value="Chorismate lyase-like"/>
    <property type="match status" value="1"/>
</dbReference>
<dbReference type="InterPro" id="IPR028978">
    <property type="entry name" value="Chorismate_lyase_/UTRA_dom_sf"/>
</dbReference>
<dbReference type="OrthoDB" id="9816541at2"/>
<dbReference type="InterPro" id="IPR050679">
    <property type="entry name" value="Bact_HTH_transcr_reg"/>
</dbReference>
<dbReference type="SUPFAM" id="SSF46785">
    <property type="entry name" value="Winged helix' DNA-binding domain"/>
    <property type="match status" value="1"/>
</dbReference>
<dbReference type="EMBL" id="SODD01000049">
    <property type="protein sequence ID" value="TDW13112.1"/>
    <property type="molecule type" value="Genomic_DNA"/>
</dbReference>
<protein>
    <recommendedName>
        <fullName evidence="5">Trehalose operon repressor</fullName>
    </recommendedName>
</protein>
<dbReference type="CDD" id="cd07377">
    <property type="entry name" value="WHTH_GntR"/>
    <property type="match status" value="1"/>
</dbReference>
<dbReference type="AlphaFoldDB" id="A0A4R7Z8U8"/>
<feature type="domain" description="HTH gntR-type" evidence="6">
    <location>
        <begin position="1"/>
        <end position="69"/>
    </location>
</feature>
<evidence type="ECO:0000313" key="7">
    <source>
        <dbReference type="EMBL" id="TDW13112.1"/>
    </source>
</evidence>
<dbReference type="Pfam" id="PF00392">
    <property type="entry name" value="GntR"/>
    <property type="match status" value="1"/>
</dbReference>
<name>A0A4R7Z8U8_9FIRM</name>
<gene>
    <name evidence="7" type="ORF">EDD63_1492</name>
</gene>
<evidence type="ECO:0000259" key="6">
    <source>
        <dbReference type="PROSITE" id="PS50949"/>
    </source>
</evidence>
<dbReference type="FunFam" id="3.40.1410.10:FF:000008">
    <property type="entry name" value="Transcriptional regulator, GntR family"/>
    <property type="match status" value="1"/>
</dbReference>
<organism evidence="7 8">
    <name type="scientific">Breznakia blatticola</name>
    <dbReference type="NCBI Taxonomy" id="1754012"/>
    <lineage>
        <taxon>Bacteria</taxon>
        <taxon>Bacillati</taxon>
        <taxon>Bacillota</taxon>
        <taxon>Erysipelotrichia</taxon>
        <taxon>Erysipelotrichales</taxon>
        <taxon>Erysipelotrichaceae</taxon>
        <taxon>Breznakia</taxon>
    </lineage>
</organism>
<evidence type="ECO:0000313" key="8">
    <source>
        <dbReference type="Proteomes" id="UP000294743"/>
    </source>
</evidence>
<dbReference type="Gene3D" id="3.40.1410.10">
    <property type="entry name" value="Chorismate lyase-like"/>
    <property type="match status" value="1"/>
</dbReference>
<dbReference type="SMART" id="SM00866">
    <property type="entry name" value="UTRA"/>
    <property type="match status" value="1"/>
</dbReference>
<dbReference type="InterPro" id="IPR036388">
    <property type="entry name" value="WH-like_DNA-bd_sf"/>
</dbReference>
<evidence type="ECO:0000256" key="1">
    <source>
        <dbReference type="ARBA" id="ARBA00022491"/>
    </source>
</evidence>
<proteinExistence type="predicted"/>
<dbReference type="InterPro" id="IPR036390">
    <property type="entry name" value="WH_DNA-bd_sf"/>
</dbReference>
<dbReference type="PANTHER" id="PTHR44846">
    <property type="entry name" value="MANNOSYL-D-GLYCERATE TRANSPORT/METABOLISM SYSTEM REPRESSOR MNGR-RELATED"/>
    <property type="match status" value="1"/>
</dbReference>
<dbReference type="NCBIfam" id="TIGR02404">
    <property type="entry name" value="trehalos_R_Bsub"/>
    <property type="match status" value="1"/>
</dbReference>
<dbReference type="Gene3D" id="1.10.10.10">
    <property type="entry name" value="Winged helix-like DNA-binding domain superfamily/Winged helix DNA-binding domain"/>
    <property type="match status" value="1"/>
</dbReference>
<dbReference type="InterPro" id="IPR011663">
    <property type="entry name" value="UTRA"/>
</dbReference>
<evidence type="ECO:0000256" key="2">
    <source>
        <dbReference type="ARBA" id="ARBA00023015"/>
    </source>
</evidence>
<dbReference type="GO" id="GO:0045892">
    <property type="term" value="P:negative regulation of DNA-templated transcription"/>
    <property type="evidence" value="ECO:0007669"/>
    <property type="project" value="TreeGrafter"/>
</dbReference>
<evidence type="ECO:0000256" key="4">
    <source>
        <dbReference type="ARBA" id="ARBA00023163"/>
    </source>
</evidence>
<accession>A0A4R7Z8U8</accession>
<keyword evidence="3" id="KW-0238">DNA-binding</keyword>
<dbReference type="PROSITE" id="PS50949">
    <property type="entry name" value="HTH_GNTR"/>
    <property type="match status" value="1"/>
</dbReference>
<dbReference type="PRINTS" id="PR00035">
    <property type="entry name" value="HTHGNTR"/>
</dbReference>
<dbReference type="GO" id="GO:0003677">
    <property type="term" value="F:DNA binding"/>
    <property type="evidence" value="ECO:0007669"/>
    <property type="project" value="UniProtKB-UniRule"/>
</dbReference>
<dbReference type="GO" id="GO:0003700">
    <property type="term" value="F:DNA-binding transcription factor activity"/>
    <property type="evidence" value="ECO:0007669"/>
    <property type="project" value="UniProtKB-UniRule"/>
</dbReference>
<comment type="caution">
    <text evidence="7">The sequence shown here is derived from an EMBL/GenBank/DDBJ whole genome shotgun (WGS) entry which is preliminary data.</text>
</comment>
<keyword evidence="8" id="KW-1185">Reference proteome</keyword>
<dbReference type="PANTHER" id="PTHR44846:SF12">
    <property type="entry name" value="HTH-TYPE TRANSCRIPTIONAL REGULATOR TRER"/>
    <property type="match status" value="1"/>
</dbReference>
<dbReference type="SMART" id="SM00345">
    <property type="entry name" value="HTH_GNTR"/>
    <property type="match status" value="1"/>
</dbReference>
<keyword evidence="4" id="KW-0804">Transcription</keyword>
<sequence length="235" mass="27261">MTKYQRIYQELLDKIKTKEYKTGDYLPSENELMKTYGSSRDTIRKALQLLLQNGYIQKVVGKGSVVLDSERIAFPVSGISSFKELKESMDGTIETIVEEFTVVPADDKLKDELHMDDGNVYIIERVRSINGEKIILDKDYLNGNIIQGLTKQHAQDSIYEYIENELNLNISFSRKEITVIPATKHDKEVLDMLDYDLLVCVKSYSYLEDATLFEYTISKHRPDKFRFVDFARRSQ</sequence>
<keyword evidence="1" id="KW-0678">Repressor</keyword>
<keyword evidence="2" id="KW-0805">Transcription regulation</keyword>
<dbReference type="Proteomes" id="UP000294743">
    <property type="component" value="Unassembled WGS sequence"/>
</dbReference>
<dbReference type="Pfam" id="PF07702">
    <property type="entry name" value="UTRA"/>
    <property type="match status" value="1"/>
</dbReference>
<evidence type="ECO:0000256" key="3">
    <source>
        <dbReference type="ARBA" id="ARBA00023125"/>
    </source>
</evidence>
<dbReference type="RefSeq" id="WP_134171056.1">
    <property type="nucleotide sequence ID" value="NZ_SODD01000049.1"/>
</dbReference>
<dbReference type="InterPro" id="IPR000524">
    <property type="entry name" value="Tscrpt_reg_HTH_GntR"/>
</dbReference>